<dbReference type="EMBL" id="PDUD01000022">
    <property type="protein sequence ID" value="PHN05211.1"/>
    <property type="molecule type" value="Genomic_DNA"/>
</dbReference>
<dbReference type="OrthoDB" id="9810615at2"/>
<dbReference type="AlphaFoldDB" id="A0A2D0N9L1"/>
<proteinExistence type="predicted"/>
<dbReference type="SUPFAM" id="SSF53335">
    <property type="entry name" value="S-adenosyl-L-methionine-dependent methyltransferases"/>
    <property type="match status" value="1"/>
</dbReference>
<evidence type="ECO:0000313" key="2">
    <source>
        <dbReference type="EMBL" id="PHN05211.1"/>
    </source>
</evidence>
<gene>
    <name evidence="2" type="ORF">CRP01_16970</name>
</gene>
<dbReference type="InterPro" id="IPR029063">
    <property type="entry name" value="SAM-dependent_MTases_sf"/>
</dbReference>
<protein>
    <recommendedName>
        <fullName evidence="1">Methyltransferase domain-containing protein</fullName>
    </recommendedName>
</protein>
<dbReference type="RefSeq" id="WP_099151265.1">
    <property type="nucleotide sequence ID" value="NZ_PDUD01000022.1"/>
</dbReference>
<evidence type="ECO:0000313" key="3">
    <source>
        <dbReference type="Proteomes" id="UP000223913"/>
    </source>
</evidence>
<reference evidence="2 3" key="1">
    <citation type="submission" date="2017-10" db="EMBL/GenBank/DDBJ databases">
        <title>The draft genome sequence of Lewinella nigricans NBRC 102662.</title>
        <authorList>
            <person name="Wang K."/>
        </authorList>
    </citation>
    <scope>NUCLEOTIDE SEQUENCE [LARGE SCALE GENOMIC DNA]</scope>
    <source>
        <strain evidence="2 3">NBRC 102662</strain>
    </source>
</reference>
<dbReference type="Gene3D" id="3.40.50.150">
    <property type="entry name" value="Vaccinia Virus protein VP39"/>
    <property type="match status" value="1"/>
</dbReference>
<keyword evidence="3" id="KW-1185">Reference proteome</keyword>
<dbReference type="CDD" id="cd02440">
    <property type="entry name" value="AdoMet_MTases"/>
    <property type="match status" value="1"/>
</dbReference>
<dbReference type="Pfam" id="PF13649">
    <property type="entry name" value="Methyltransf_25"/>
    <property type="match status" value="1"/>
</dbReference>
<name>A0A2D0N9L1_FLAN2</name>
<dbReference type="Proteomes" id="UP000223913">
    <property type="component" value="Unassembled WGS sequence"/>
</dbReference>
<evidence type="ECO:0000259" key="1">
    <source>
        <dbReference type="Pfam" id="PF13649"/>
    </source>
</evidence>
<accession>A0A2D0N9L1</accession>
<dbReference type="InterPro" id="IPR041698">
    <property type="entry name" value="Methyltransf_25"/>
</dbReference>
<feature type="domain" description="Methyltransferase" evidence="1">
    <location>
        <begin position="46"/>
        <end position="145"/>
    </location>
</feature>
<sequence>MTDQNKIRNYYKSFDEWGRLDTYPGRLELKIVLEIIDAYIRPPANIFDLGGGAGRYTYELAKLGYDMHLADLSPDLIAIAREKLANFNGQGTIKAIGIANALDLSDFEDDTFENVLLFGPLYHLTDEDEIQTCLREVHRVLQPKGKVFSSFIPYHCGLTSILERSILSPEQVDGTVFSGVYENGTFNNAANYGFQEGKYLRARTLQDHFARAGFEPLELRSIRGIGYRQEEAILALEKQRPEYFRQVMQILHATAGDLPIVETGGHAIYVGEK</sequence>
<comment type="caution">
    <text evidence="2">The sequence shown here is derived from an EMBL/GenBank/DDBJ whole genome shotgun (WGS) entry which is preliminary data.</text>
</comment>
<organism evidence="2 3">
    <name type="scientific">Flavilitoribacter nigricans (strain ATCC 23147 / DSM 23189 / NBRC 102662 / NCIMB 1420 / SS-2)</name>
    <name type="common">Lewinella nigricans</name>
    <dbReference type="NCBI Taxonomy" id="1122177"/>
    <lineage>
        <taxon>Bacteria</taxon>
        <taxon>Pseudomonadati</taxon>
        <taxon>Bacteroidota</taxon>
        <taxon>Saprospiria</taxon>
        <taxon>Saprospirales</taxon>
        <taxon>Lewinellaceae</taxon>
        <taxon>Flavilitoribacter</taxon>
    </lineage>
</organism>